<name>A0ABP9NSS0_9BACT</name>
<dbReference type="SUPFAM" id="SSF88723">
    <property type="entry name" value="PIN domain-like"/>
    <property type="match status" value="1"/>
</dbReference>
<dbReference type="Proteomes" id="UP001499852">
    <property type="component" value="Unassembled WGS sequence"/>
</dbReference>
<evidence type="ECO:0000256" key="4">
    <source>
        <dbReference type="ARBA" id="ARBA00022801"/>
    </source>
</evidence>
<dbReference type="Gene3D" id="3.40.50.1010">
    <property type="entry name" value="5'-nuclease"/>
    <property type="match status" value="1"/>
</dbReference>
<dbReference type="InterPro" id="IPR022907">
    <property type="entry name" value="VapC_family"/>
</dbReference>
<gene>
    <name evidence="8" type="primary">vapc11</name>
    <name evidence="6" type="synonym">vapC</name>
    <name evidence="8" type="ORF">GCM10023213_03060</name>
</gene>
<dbReference type="InterPro" id="IPR029060">
    <property type="entry name" value="PIN-like_dom_sf"/>
</dbReference>
<dbReference type="RefSeq" id="WP_345734606.1">
    <property type="nucleotide sequence ID" value="NZ_BAABIA010000001.1"/>
</dbReference>
<evidence type="ECO:0000256" key="3">
    <source>
        <dbReference type="ARBA" id="ARBA00022723"/>
    </source>
</evidence>
<feature type="binding site" evidence="6">
    <location>
        <position position="99"/>
    </location>
    <ligand>
        <name>Mg(2+)</name>
        <dbReference type="ChEBI" id="CHEBI:18420"/>
    </ligand>
</feature>
<keyword evidence="2 6" id="KW-0540">Nuclease</keyword>
<feature type="domain" description="PIN" evidence="7">
    <location>
        <begin position="5"/>
        <end position="124"/>
    </location>
</feature>
<feature type="binding site" evidence="6">
    <location>
        <position position="8"/>
    </location>
    <ligand>
        <name>Mg(2+)</name>
        <dbReference type="ChEBI" id="CHEBI:18420"/>
    </ligand>
</feature>
<keyword evidence="3 6" id="KW-0479">Metal-binding</keyword>
<evidence type="ECO:0000313" key="8">
    <source>
        <dbReference type="EMBL" id="GAA5133377.1"/>
    </source>
</evidence>
<dbReference type="HAMAP" id="MF_00265">
    <property type="entry name" value="VapC_Nob1"/>
    <property type="match status" value="1"/>
</dbReference>
<evidence type="ECO:0000313" key="9">
    <source>
        <dbReference type="Proteomes" id="UP001499852"/>
    </source>
</evidence>
<protein>
    <recommendedName>
        <fullName evidence="6">Ribonuclease VapC</fullName>
        <shortName evidence="6">RNase VapC</shortName>
        <ecNumber evidence="6">3.1.-.-</ecNumber>
    </recommendedName>
    <alternativeName>
        <fullName evidence="6">Toxin VapC</fullName>
    </alternativeName>
</protein>
<evidence type="ECO:0000256" key="5">
    <source>
        <dbReference type="ARBA" id="ARBA00022842"/>
    </source>
</evidence>
<evidence type="ECO:0000256" key="6">
    <source>
        <dbReference type="HAMAP-Rule" id="MF_00265"/>
    </source>
</evidence>
<comment type="caution">
    <text evidence="8">The sequence shown here is derived from an EMBL/GenBank/DDBJ whole genome shotgun (WGS) entry which is preliminary data.</text>
</comment>
<comment type="similarity">
    <text evidence="6">Belongs to the PINc/VapC protein family.</text>
</comment>
<accession>A0ABP9NSS0</accession>
<dbReference type="EC" id="3.1.-.-" evidence="6"/>
<keyword evidence="9" id="KW-1185">Reference proteome</keyword>
<keyword evidence="4 6" id="KW-0378">Hydrolase</keyword>
<comment type="function">
    <text evidence="6">Toxic component of a toxin-antitoxin (TA) system. An RNase.</text>
</comment>
<dbReference type="PANTHER" id="PTHR42740:SF1">
    <property type="entry name" value="RIBONUCLEASE VAPC3"/>
    <property type="match status" value="1"/>
</dbReference>
<dbReference type="EMBL" id="BAABIA010000001">
    <property type="protein sequence ID" value="GAA5133377.1"/>
    <property type="molecule type" value="Genomic_DNA"/>
</dbReference>
<dbReference type="InterPro" id="IPR051749">
    <property type="entry name" value="PINc/VapC_TA_RNase"/>
</dbReference>
<comment type="cofactor">
    <cofactor evidence="6">
        <name>Mg(2+)</name>
        <dbReference type="ChEBI" id="CHEBI:18420"/>
    </cofactor>
</comment>
<sequence>MSFKILPDTSAWISFFRDTTDETGLKLHRLIELEADICLCGPIVTEVLQGIRSDKDHRKIAKLFELPEYLIMDRAVYEYAAEIYRGCRAKGLTIRSTMDCLIAATAILQDAHLLHQDRDYEGIARHYPLKIW</sequence>
<evidence type="ECO:0000256" key="2">
    <source>
        <dbReference type="ARBA" id="ARBA00022722"/>
    </source>
</evidence>
<dbReference type="InterPro" id="IPR002716">
    <property type="entry name" value="PIN_dom"/>
</dbReference>
<keyword evidence="1 6" id="KW-1277">Toxin-antitoxin system</keyword>
<evidence type="ECO:0000259" key="7">
    <source>
        <dbReference type="Pfam" id="PF01850"/>
    </source>
</evidence>
<organism evidence="8 9">
    <name type="scientific">Prosthecobacter algae</name>
    <dbReference type="NCBI Taxonomy" id="1144682"/>
    <lineage>
        <taxon>Bacteria</taxon>
        <taxon>Pseudomonadati</taxon>
        <taxon>Verrucomicrobiota</taxon>
        <taxon>Verrucomicrobiia</taxon>
        <taxon>Verrucomicrobiales</taxon>
        <taxon>Verrucomicrobiaceae</taxon>
        <taxon>Prosthecobacter</taxon>
    </lineage>
</organism>
<evidence type="ECO:0000256" key="1">
    <source>
        <dbReference type="ARBA" id="ARBA00022649"/>
    </source>
</evidence>
<proteinExistence type="inferred from homology"/>
<keyword evidence="5 6" id="KW-0460">Magnesium</keyword>
<dbReference type="Pfam" id="PF01850">
    <property type="entry name" value="PIN"/>
    <property type="match status" value="1"/>
</dbReference>
<reference evidence="9" key="1">
    <citation type="journal article" date="2019" name="Int. J. Syst. Evol. Microbiol.">
        <title>The Global Catalogue of Microorganisms (GCM) 10K type strain sequencing project: providing services to taxonomists for standard genome sequencing and annotation.</title>
        <authorList>
            <consortium name="The Broad Institute Genomics Platform"/>
            <consortium name="The Broad Institute Genome Sequencing Center for Infectious Disease"/>
            <person name="Wu L."/>
            <person name="Ma J."/>
        </authorList>
    </citation>
    <scope>NUCLEOTIDE SEQUENCE [LARGE SCALE GENOMIC DNA]</scope>
    <source>
        <strain evidence="9">JCM 18053</strain>
    </source>
</reference>
<keyword evidence="6" id="KW-0800">Toxin</keyword>
<dbReference type="PANTHER" id="PTHR42740">
    <property type="entry name" value="RIBONUCLEASE VAPC3"/>
    <property type="match status" value="1"/>
</dbReference>